<keyword evidence="6" id="KW-0548">Nucleotidyltransferase</keyword>
<dbReference type="Pfam" id="PF01368">
    <property type="entry name" value="DHH"/>
    <property type="match status" value="1"/>
</dbReference>
<dbReference type="InterPro" id="IPR043519">
    <property type="entry name" value="NT_sf"/>
</dbReference>
<dbReference type="Gene3D" id="3.10.310.30">
    <property type="match status" value="1"/>
</dbReference>
<dbReference type="SUPFAM" id="SSF81301">
    <property type="entry name" value="Nucleotidyltransferase"/>
    <property type="match status" value="1"/>
</dbReference>
<dbReference type="GO" id="GO:0000166">
    <property type="term" value="F:nucleotide binding"/>
    <property type="evidence" value="ECO:0007669"/>
    <property type="project" value="UniProtKB-KW"/>
</dbReference>
<evidence type="ECO:0000256" key="2">
    <source>
        <dbReference type="ARBA" id="ARBA00007265"/>
    </source>
</evidence>
<dbReference type="InterPro" id="IPR002646">
    <property type="entry name" value="PolA_pol_head_dom"/>
</dbReference>
<evidence type="ECO:0000256" key="6">
    <source>
        <dbReference type="ARBA" id="ARBA00022695"/>
    </source>
</evidence>
<keyword evidence="10 12" id="KW-0694">RNA-binding</keyword>
<keyword evidence="4 12" id="KW-0808">Transferase</keyword>
<feature type="domain" description="CBS" evidence="13">
    <location>
        <begin position="377"/>
        <end position="435"/>
    </location>
</feature>
<comment type="caution">
    <text evidence="14">The sequence shown here is derived from an EMBL/GenBank/DDBJ whole genome shotgun (WGS) entry which is preliminary data.</text>
</comment>
<dbReference type="SMART" id="SM00116">
    <property type="entry name" value="CBS"/>
    <property type="match status" value="2"/>
</dbReference>
<evidence type="ECO:0000313" key="14">
    <source>
        <dbReference type="EMBL" id="HGZ10868.1"/>
    </source>
</evidence>
<evidence type="ECO:0000259" key="13">
    <source>
        <dbReference type="PROSITE" id="PS51371"/>
    </source>
</evidence>
<evidence type="ECO:0000256" key="4">
    <source>
        <dbReference type="ARBA" id="ARBA00022679"/>
    </source>
</evidence>
<dbReference type="Pfam" id="PF00571">
    <property type="entry name" value="CBS"/>
    <property type="match status" value="2"/>
</dbReference>
<dbReference type="GO" id="GO:0000049">
    <property type="term" value="F:tRNA binding"/>
    <property type="evidence" value="ECO:0007669"/>
    <property type="project" value="UniProtKB-KW"/>
</dbReference>
<dbReference type="AlphaFoldDB" id="A0A7C5AKF4"/>
<dbReference type="SUPFAM" id="SSF81891">
    <property type="entry name" value="Poly A polymerase C-terminal region-like"/>
    <property type="match status" value="1"/>
</dbReference>
<evidence type="ECO:0000256" key="7">
    <source>
        <dbReference type="ARBA" id="ARBA00022723"/>
    </source>
</evidence>
<dbReference type="PROSITE" id="PS51371">
    <property type="entry name" value="CBS"/>
    <property type="match status" value="2"/>
</dbReference>
<evidence type="ECO:0000256" key="1">
    <source>
        <dbReference type="ARBA" id="ARBA00001946"/>
    </source>
</evidence>
<dbReference type="Gene3D" id="3.30.460.10">
    <property type="entry name" value="Beta Polymerase, domain 2"/>
    <property type="match status" value="1"/>
</dbReference>
<proteinExistence type="inferred from homology"/>
<dbReference type="Gene3D" id="1.10.3090.10">
    <property type="entry name" value="cca-adding enzyme, domain 2"/>
    <property type="match status" value="1"/>
</dbReference>
<dbReference type="InterPro" id="IPR003156">
    <property type="entry name" value="DHHA1_dom"/>
</dbReference>
<dbReference type="GO" id="GO:0046872">
    <property type="term" value="F:metal ion binding"/>
    <property type="evidence" value="ECO:0007669"/>
    <property type="project" value="UniProtKB-KW"/>
</dbReference>
<dbReference type="Pfam" id="PF01743">
    <property type="entry name" value="PolyA_pol"/>
    <property type="match status" value="1"/>
</dbReference>
<keyword evidence="8" id="KW-0547">Nucleotide-binding</keyword>
<dbReference type="Pfam" id="PF02272">
    <property type="entry name" value="DHHA1"/>
    <property type="match status" value="1"/>
</dbReference>
<dbReference type="Pfam" id="PF12627">
    <property type="entry name" value="PolyA_pol_RNAbd"/>
    <property type="match status" value="1"/>
</dbReference>
<organism evidence="14">
    <name type="scientific">Desulfobacca acetoxidans</name>
    <dbReference type="NCBI Taxonomy" id="60893"/>
    <lineage>
        <taxon>Bacteria</taxon>
        <taxon>Pseudomonadati</taxon>
        <taxon>Thermodesulfobacteriota</taxon>
        <taxon>Desulfobaccia</taxon>
        <taxon>Desulfobaccales</taxon>
        <taxon>Desulfobaccaceae</taxon>
        <taxon>Desulfobacca</taxon>
    </lineage>
</organism>
<evidence type="ECO:0000256" key="8">
    <source>
        <dbReference type="ARBA" id="ARBA00022741"/>
    </source>
</evidence>
<name>A0A7C5AKF4_9BACT</name>
<evidence type="ECO:0000256" key="10">
    <source>
        <dbReference type="ARBA" id="ARBA00022884"/>
    </source>
</evidence>
<keyword evidence="9" id="KW-0460">Magnesium</keyword>
<dbReference type="GO" id="GO:0008033">
    <property type="term" value="P:tRNA processing"/>
    <property type="evidence" value="ECO:0007669"/>
    <property type="project" value="UniProtKB-KW"/>
</dbReference>
<evidence type="ECO:0000256" key="5">
    <source>
        <dbReference type="ARBA" id="ARBA00022694"/>
    </source>
</evidence>
<dbReference type="SUPFAM" id="SSF54631">
    <property type="entry name" value="CBS-domain pair"/>
    <property type="match status" value="1"/>
</dbReference>
<gene>
    <name evidence="14" type="ORF">ENW48_01455</name>
</gene>
<dbReference type="GO" id="GO:0016779">
    <property type="term" value="F:nucleotidyltransferase activity"/>
    <property type="evidence" value="ECO:0007669"/>
    <property type="project" value="UniProtKB-KW"/>
</dbReference>
<sequence length="876" mass="99382">MEVITTHLNADFDALASMVAAKKLYPEALLVFPGSQEGNLRDFFVRSSFYFLDFARAKQVNPDEIKRLILVDTRQLSRIGKFAEAAASGEVDIHIYDHHPDSPDDIHGSVEVVRPLGSTTAIMTSILREKNLEPTPQEATIMALGVFEDTGSFTFSSTTPEDFEAAAYLLRRGADLNAVAQIITRELTTEQVALLNDLIASASRFLVNGIEVVIARTQAPQYVADFAVLAHKYMDMENLQVLFALAQMEDRVFVVGRSRLPEVNVGEILTELGGGGHEYAASAAIKDMPLSQVEESLREIIFRRVRPQRRARDIMSFPVKWISPDATLEEAERLLNRYNINALPVISEGRLLGLISRQIVEKGIYHGLKQHLVRDYMSHPVATVGPEATLAEIRDSLVINKQRLLPVVQEGEVIGIISRTDLLQILIDTGEETEEAQWAQPLRKKNIVNLMRERLPQKILDILTQVGETAEQLGFHAYVVGGFVRDLLLKQENLDVDVVIEGDGIVFAKAFASRYGVRTRVFQKFKTAVLIFPDDFKVDVATARTEYYDAPAALPVVEYSSIKMDLYRRDFTINTLAVKLNPREFGTLLDFFGATRDLKERRITVLHNLSFVEDPTRVFRAIRFEQRFGFRISKLTTNLIHNAVKNNFFDRLSGPRLFHELLLILREENPIPAIARLAELNLLQAIHPRLWFDEGTRAMLESVRAVLAWFDLSYLEEKFDRWLVYFLGLVEPLAPEELKEMLSRFKLPPKLEAAILQGKTEADAALLKLFRLGEPSRSQIYRLLSPIGTEYLLYMMAKSRQEASKRAISLFFTHLKHLKPEVKGRDLLALGFRPGPLIKEILNMLHEARLNEVVQSKREELELIRRCYGDQLHPAS</sequence>
<keyword evidence="7" id="KW-0479">Metal-binding</keyword>
<keyword evidence="5" id="KW-0819">tRNA processing</keyword>
<dbReference type="InterPro" id="IPR038763">
    <property type="entry name" value="DHH_sf"/>
</dbReference>
<protein>
    <submittedName>
        <fullName evidence="14">CBS domain-containing protein</fullName>
    </submittedName>
</protein>
<comment type="similarity">
    <text evidence="2 12">Belongs to the tRNA nucleotidyltransferase/poly(A) polymerase family.</text>
</comment>
<evidence type="ECO:0000256" key="12">
    <source>
        <dbReference type="RuleBase" id="RU003953"/>
    </source>
</evidence>
<accession>A0A7C5AKF4</accession>
<keyword evidence="11" id="KW-0129">CBS domain</keyword>
<dbReference type="InterPro" id="IPR032828">
    <property type="entry name" value="PolyA_RNA-bd"/>
</dbReference>
<reference evidence="14" key="1">
    <citation type="journal article" date="2020" name="mSystems">
        <title>Genome- and Community-Level Interaction Insights into Carbon Utilization and Element Cycling Functions of Hydrothermarchaeota in Hydrothermal Sediment.</title>
        <authorList>
            <person name="Zhou Z."/>
            <person name="Liu Y."/>
            <person name="Xu W."/>
            <person name="Pan J."/>
            <person name="Luo Z.H."/>
            <person name="Li M."/>
        </authorList>
    </citation>
    <scope>NUCLEOTIDE SEQUENCE [LARGE SCALE GENOMIC DNA]</scope>
    <source>
        <strain evidence="14">SpSt-853</strain>
    </source>
</reference>
<dbReference type="CDD" id="cd05398">
    <property type="entry name" value="NT_ClassII-CCAase"/>
    <property type="match status" value="1"/>
</dbReference>
<evidence type="ECO:0000256" key="9">
    <source>
        <dbReference type="ARBA" id="ARBA00022842"/>
    </source>
</evidence>
<dbReference type="InterPro" id="IPR046342">
    <property type="entry name" value="CBS_dom_sf"/>
</dbReference>
<dbReference type="InterPro" id="IPR052390">
    <property type="entry name" value="tRNA_nt/polyA_polymerase"/>
</dbReference>
<feature type="domain" description="CBS" evidence="13">
    <location>
        <begin position="315"/>
        <end position="370"/>
    </location>
</feature>
<evidence type="ECO:0000256" key="11">
    <source>
        <dbReference type="PROSITE-ProRule" id="PRU00703"/>
    </source>
</evidence>
<dbReference type="InterPro" id="IPR000644">
    <property type="entry name" value="CBS_dom"/>
</dbReference>
<keyword evidence="3" id="KW-0820">tRNA-binding</keyword>
<dbReference type="Gene3D" id="3.90.1640.10">
    <property type="entry name" value="inorganic pyrophosphatase (n-terminal core)"/>
    <property type="match status" value="1"/>
</dbReference>
<evidence type="ECO:0000256" key="3">
    <source>
        <dbReference type="ARBA" id="ARBA00022555"/>
    </source>
</evidence>
<dbReference type="PANTHER" id="PTHR47788:SF1">
    <property type="entry name" value="A-ADDING TRNA NUCLEOTIDYLTRANSFERASE"/>
    <property type="match status" value="1"/>
</dbReference>
<dbReference type="PANTHER" id="PTHR47788">
    <property type="entry name" value="POLYA POLYMERASE"/>
    <property type="match status" value="1"/>
</dbReference>
<dbReference type="SUPFAM" id="SSF64182">
    <property type="entry name" value="DHH phosphoesterases"/>
    <property type="match status" value="1"/>
</dbReference>
<comment type="cofactor">
    <cofactor evidence="1">
        <name>Mg(2+)</name>
        <dbReference type="ChEBI" id="CHEBI:18420"/>
    </cofactor>
</comment>
<dbReference type="Gene3D" id="3.10.580.10">
    <property type="entry name" value="CBS-domain"/>
    <property type="match status" value="2"/>
</dbReference>
<dbReference type="EMBL" id="DTKJ01000014">
    <property type="protein sequence ID" value="HGZ10868.1"/>
    <property type="molecule type" value="Genomic_DNA"/>
</dbReference>
<dbReference type="InterPro" id="IPR001667">
    <property type="entry name" value="DDH_dom"/>
</dbReference>